<dbReference type="Gene3D" id="1.10.510.10">
    <property type="entry name" value="Transferase(Phosphotransferase) domain 1"/>
    <property type="match status" value="1"/>
</dbReference>
<feature type="domain" description="Protein kinase" evidence="8">
    <location>
        <begin position="1"/>
        <end position="127"/>
    </location>
</feature>
<dbReference type="PANTHER" id="PTHR27009">
    <property type="entry name" value="RUST RESISTANCE KINASE LR10-RELATED"/>
    <property type="match status" value="1"/>
</dbReference>
<reference evidence="9" key="1">
    <citation type="journal article" date="2016" name="Nat. Genet.">
        <title>A high-quality carrot genome assembly provides new insights into carotenoid accumulation and asterid genome evolution.</title>
        <authorList>
            <person name="Iorizzo M."/>
            <person name="Ellison S."/>
            <person name="Senalik D."/>
            <person name="Zeng P."/>
            <person name="Satapoomin P."/>
            <person name="Huang J."/>
            <person name="Bowman M."/>
            <person name="Iovene M."/>
            <person name="Sanseverino W."/>
            <person name="Cavagnaro P."/>
            <person name="Yildiz M."/>
            <person name="Macko-Podgorni A."/>
            <person name="Moranska E."/>
            <person name="Grzebelus E."/>
            <person name="Grzebelus D."/>
            <person name="Ashrafi H."/>
            <person name="Zheng Z."/>
            <person name="Cheng S."/>
            <person name="Spooner D."/>
            <person name="Van Deynze A."/>
            <person name="Simon P."/>
        </authorList>
    </citation>
    <scope>NUCLEOTIDE SEQUENCE</scope>
    <source>
        <tissue evidence="9">Leaf</tissue>
    </source>
</reference>
<dbReference type="GO" id="GO:0004674">
    <property type="term" value="F:protein serine/threonine kinase activity"/>
    <property type="evidence" value="ECO:0007669"/>
    <property type="project" value="UniProtKB-KW"/>
</dbReference>
<keyword evidence="2" id="KW-0808">Transferase</keyword>
<evidence type="ECO:0000313" key="10">
    <source>
        <dbReference type="Proteomes" id="UP000077755"/>
    </source>
</evidence>
<dbReference type="Pfam" id="PF00069">
    <property type="entry name" value="Pkinase"/>
    <property type="match status" value="1"/>
</dbReference>
<proteinExistence type="predicted"/>
<dbReference type="AlphaFoldDB" id="A0AAF0XIK6"/>
<dbReference type="Proteomes" id="UP000077755">
    <property type="component" value="Chromosome 7"/>
</dbReference>
<dbReference type="EMBL" id="CP093349">
    <property type="protein sequence ID" value="WOH08455.1"/>
    <property type="molecule type" value="Genomic_DNA"/>
</dbReference>
<evidence type="ECO:0000256" key="1">
    <source>
        <dbReference type="ARBA" id="ARBA00004479"/>
    </source>
</evidence>
<keyword evidence="2" id="KW-0418">Kinase</keyword>
<dbReference type="PROSITE" id="PS50011">
    <property type="entry name" value="PROTEIN_KINASE_DOM"/>
    <property type="match status" value="1"/>
</dbReference>
<dbReference type="InterPro" id="IPR000719">
    <property type="entry name" value="Prot_kinase_dom"/>
</dbReference>
<dbReference type="GO" id="GO:0005524">
    <property type="term" value="F:ATP binding"/>
    <property type="evidence" value="ECO:0007669"/>
    <property type="project" value="InterPro"/>
</dbReference>
<name>A0AAF0XIK6_DAUCS</name>
<protein>
    <recommendedName>
        <fullName evidence="8">Protein kinase domain-containing protein</fullName>
    </recommendedName>
</protein>
<accession>A0AAF0XIK6</accession>
<dbReference type="InterPro" id="IPR011009">
    <property type="entry name" value="Kinase-like_dom_sf"/>
</dbReference>
<keyword evidence="10" id="KW-1185">Reference proteome</keyword>
<comment type="subcellular location">
    <subcellularLocation>
        <location evidence="1">Membrane</location>
        <topology evidence="1">Single-pass type I membrane protein</topology>
    </subcellularLocation>
</comment>
<evidence type="ECO:0000256" key="5">
    <source>
        <dbReference type="ARBA" id="ARBA00022989"/>
    </source>
</evidence>
<gene>
    <name evidence="9" type="ORF">DCAR_0727896</name>
</gene>
<dbReference type="SUPFAM" id="SSF56112">
    <property type="entry name" value="Protein kinase-like (PK-like)"/>
    <property type="match status" value="1"/>
</dbReference>
<evidence type="ECO:0000256" key="3">
    <source>
        <dbReference type="ARBA" id="ARBA00022692"/>
    </source>
</evidence>
<keyword evidence="5" id="KW-1133">Transmembrane helix</keyword>
<keyword evidence="3" id="KW-0812">Transmembrane</keyword>
<evidence type="ECO:0000256" key="6">
    <source>
        <dbReference type="ARBA" id="ARBA00023136"/>
    </source>
</evidence>
<reference evidence="9" key="2">
    <citation type="submission" date="2022-03" db="EMBL/GenBank/DDBJ databases">
        <title>Draft title - Genomic analysis of global carrot germplasm unveils the trajectory of domestication and the origin of high carotenoid orange carrot.</title>
        <authorList>
            <person name="Iorizzo M."/>
            <person name="Ellison S."/>
            <person name="Senalik D."/>
            <person name="Macko-Podgorni A."/>
            <person name="Grzebelus D."/>
            <person name="Bostan H."/>
            <person name="Rolling W."/>
            <person name="Curaba J."/>
            <person name="Simon P."/>
        </authorList>
    </citation>
    <scope>NUCLEOTIDE SEQUENCE</scope>
    <source>
        <tissue evidence="9">Leaf</tissue>
    </source>
</reference>
<evidence type="ECO:0000256" key="7">
    <source>
        <dbReference type="ARBA" id="ARBA00023180"/>
    </source>
</evidence>
<evidence type="ECO:0000256" key="2">
    <source>
        <dbReference type="ARBA" id="ARBA00022527"/>
    </source>
</evidence>
<keyword evidence="6" id="KW-0472">Membrane</keyword>
<keyword evidence="2" id="KW-0723">Serine/threonine-protein kinase</keyword>
<keyword evidence="7" id="KW-0325">Glycoprotein</keyword>
<dbReference type="GO" id="GO:0016020">
    <property type="term" value="C:membrane"/>
    <property type="evidence" value="ECO:0007669"/>
    <property type="project" value="UniProtKB-SubCell"/>
</dbReference>
<evidence type="ECO:0000256" key="4">
    <source>
        <dbReference type="ARBA" id="ARBA00022729"/>
    </source>
</evidence>
<keyword evidence="4" id="KW-0732">Signal</keyword>
<organism evidence="9 10">
    <name type="scientific">Daucus carota subsp. sativus</name>
    <name type="common">Carrot</name>
    <dbReference type="NCBI Taxonomy" id="79200"/>
    <lineage>
        <taxon>Eukaryota</taxon>
        <taxon>Viridiplantae</taxon>
        <taxon>Streptophyta</taxon>
        <taxon>Embryophyta</taxon>
        <taxon>Tracheophyta</taxon>
        <taxon>Spermatophyta</taxon>
        <taxon>Magnoliopsida</taxon>
        <taxon>eudicotyledons</taxon>
        <taxon>Gunneridae</taxon>
        <taxon>Pentapetalae</taxon>
        <taxon>asterids</taxon>
        <taxon>campanulids</taxon>
        <taxon>Apiales</taxon>
        <taxon>Apiaceae</taxon>
        <taxon>Apioideae</taxon>
        <taxon>Scandiceae</taxon>
        <taxon>Daucinae</taxon>
        <taxon>Daucus</taxon>
        <taxon>Daucus sect. Daucus</taxon>
    </lineage>
</organism>
<evidence type="ECO:0000313" key="9">
    <source>
        <dbReference type="EMBL" id="WOH08455.1"/>
    </source>
</evidence>
<dbReference type="InterPro" id="IPR045874">
    <property type="entry name" value="LRK10/LRL21-25-like"/>
</dbReference>
<sequence>MRGTPGYIAPEIFSRNFGGVSHKSDVYSYGMMILEMIGAKNNINEEVDNCSSKYFPDWIYDRLELNADQIELADISDEVEEESRRKMLIVGLWCIQTHPSDRPSIKRVLEMLEGNVKSLRIPTRPLLKSIEEPLKTFSTT</sequence>
<evidence type="ECO:0000259" key="8">
    <source>
        <dbReference type="PROSITE" id="PS50011"/>
    </source>
</evidence>